<keyword evidence="1" id="KW-0132">Cell division</keyword>
<proteinExistence type="predicted"/>
<evidence type="ECO:0000259" key="4">
    <source>
        <dbReference type="Pfam" id="PF18122"/>
    </source>
</evidence>
<dbReference type="PANTHER" id="PTHR12827:SF3">
    <property type="entry name" value="ANAPHASE-PROMOTING COMPLEX SUBUNIT 1"/>
    <property type="match status" value="1"/>
</dbReference>
<accession>A0AAW1I4E1</accession>
<evidence type="ECO:0000256" key="1">
    <source>
        <dbReference type="ARBA" id="ARBA00022618"/>
    </source>
</evidence>
<dbReference type="GO" id="GO:0005680">
    <property type="term" value="C:anaphase-promoting complex"/>
    <property type="evidence" value="ECO:0007669"/>
    <property type="project" value="InterPro"/>
</dbReference>
<evidence type="ECO:0000313" key="6">
    <source>
        <dbReference type="Proteomes" id="UP001443914"/>
    </source>
</evidence>
<dbReference type="AlphaFoldDB" id="A0AAW1I4E1"/>
<feature type="domain" description="Anaphase-promoting complex subunit 1 C-terminal" evidence="4">
    <location>
        <begin position="120"/>
        <end position="204"/>
    </location>
</feature>
<reference evidence="5" key="1">
    <citation type="submission" date="2024-03" db="EMBL/GenBank/DDBJ databases">
        <title>WGS assembly of Saponaria officinalis var. Norfolk2.</title>
        <authorList>
            <person name="Jenkins J."/>
            <person name="Shu S."/>
            <person name="Grimwood J."/>
            <person name="Barry K."/>
            <person name="Goodstein D."/>
            <person name="Schmutz J."/>
            <person name="Leebens-Mack J."/>
            <person name="Osbourn A."/>
        </authorList>
    </citation>
    <scope>NUCLEOTIDE SEQUENCE [LARGE SCALE GENOMIC DNA]</scope>
    <source>
        <strain evidence="5">JIC</strain>
    </source>
</reference>
<dbReference type="InterPro" id="IPR024990">
    <property type="entry name" value="Apc1"/>
</dbReference>
<protein>
    <recommendedName>
        <fullName evidence="4">Anaphase-promoting complex subunit 1 C-terminal domain-containing protein</fullName>
    </recommendedName>
</protein>
<evidence type="ECO:0000313" key="5">
    <source>
        <dbReference type="EMBL" id="KAK9683438.1"/>
    </source>
</evidence>
<gene>
    <name evidence="5" type="ORF">RND81_10G141500</name>
</gene>
<dbReference type="InterPro" id="IPR041221">
    <property type="entry name" value="APC1_C"/>
</dbReference>
<name>A0AAW1I4E1_SAPOF</name>
<dbReference type="GO" id="GO:0060090">
    <property type="term" value="F:molecular adaptor activity"/>
    <property type="evidence" value="ECO:0007669"/>
    <property type="project" value="TreeGrafter"/>
</dbReference>
<dbReference type="Pfam" id="PF18122">
    <property type="entry name" value="APC1_C"/>
    <property type="match status" value="1"/>
</dbReference>
<dbReference type="GO" id="GO:0051301">
    <property type="term" value="P:cell division"/>
    <property type="evidence" value="ECO:0007669"/>
    <property type="project" value="UniProtKB-KW"/>
</dbReference>
<dbReference type="GO" id="GO:0070979">
    <property type="term" value="P:protein K11-linked ubiquitination"/>
    <property type="evidence" value="ECO:0007669"/>
    <property type="project" value="TreeGrafter"/>
</dbReference>
<dbReference type="GO" id="GO:0031145">
    <property type="term" value="P:anaphase-promoting complex-dependent catabolic process"/>
    <property type="evidence" value="ECO:0007669"/>
    <property type="project" value="TreeGrafter"/>
</dbReference>
<keyword evidence="3" id="KW-0131">Cell cycle</keyword>
<sequence>MASDDRGRSELPHADKAGSRHAINTLKSVRVCGPRYWPQAIELTPQDKPWWNFGDKNHPFNFGILYIKRKVGAYSCVDDPVGCQSLLSRATNKAFRLKSMRYYAPSTDAHIKSGSSYVAQLVSTFSSDPSLIAFAQLCSDFSWNSRLDIEFQEFCLQVPVECVSKDRPALLQVYMSLYTVIRSMTDQVTGMLSSFSIPCLYLILSHSPELTHEFAKLPDIWKLDKRQRSILLSWYLQWFCVPSPSVLQTTVHKIKHKTRTSSAAPLLRLVFPRTHISVISEIDKLLSSGQFDGRTDLSLSYI</sequence>
<dbReference type="GO" id="GO:0007091">
    <property type="term" value="P:metaphase/anaphase transition of mitotic cell cycle"/>
    <property type="evidence" value="ECO:0007669"/>
    <property type="project" value="TreeGrafter"/>
</dbReference>
<evidence type="ECO:0000256" key="2">
    <source>
        <dbReference type="ARBA" id="ARBA00022776"/>
    </source>
</evidence>
<evidence type="ECO:0000256" key="3">
    <source>
        <dbReference type="ARBA" id="ARBA00023306"/>
    </source>
</evidence>
<dbReference type="EMBL" id="JBDFQZ010000010">
    <property type="protein sequence ID" value="KAK9683438.1"/>
    <property type="molecule type" value="Genomic_DNA"/>
</dbReference>
<keyword evidence="6" id="KW-1185">Reference proteome</keyword>
<keyword evidence="2" id="KW-0498">Mitosis</keyword>
<dbReference type="PANTHER" id="PTHR12827">
    <property type="entry name" value="MEIOTIC CHECKPOINT REGULATOR TSG24 FAMILY MEMBER"/>
    <property type="match status" value="1"/>
</dbReference>
<organism evidence="5 6">
    <name type="scientific">Saponaria officinalis</name>
    <name type="common">Common soapwort</name>
    <name type="synonym">Lychnis saponaria</name>
    <dbReference type="NCBI Taxonomy" id="3572"/>
    <lineage>
        <taxon>Eukaryota</taxon>
        <taxon>Viridiplantae</taxon>
        <taxon>Streptophyta</taxon>
        <taxon>Embryophyta</taxon>
        <taxon>Tracheophyta</taxon>
        <taxon>Spermatophyta</taxon>
        <taxon>Magnoliopsida</taxon>
        <taxon>eudicotyledons</taxon>
        <taxon>Gunneridae</taxon>
        <taxon>Pentapetalae</taxon>
        <taxon>Caryophyllales</taxon>
        <taxon>Caryophyllaceae</taxon>
        <taxon>Caryophylleae</taxon>
        <taxon>Saponaria</taxon>
    </lineage>
</organism>
<comment type="caution">
    <text evidence="5">The sequence shown here is derived from an EMBL/GenBank/DDBJ whole genome shotgun (WGS) entry which is preliminary data.</text>
</comment>
<dbReference type="Proteomes" id="UP001443914">
    <property type="component" value="Unassembled WGS sequence"/>
</dbReference>